<sequence>MKEKEISYQVTNTYSTLNELTEKTKNVWFVCHGIGFLSRYFISYFNQLNAEENYIIAPQAASKYYLKNEYKHVGASWLTKENTQTEIENVMKNLNAIYEAEQIPSHVNFYVLGFSQGVSVALRWVSRYKILCNKLIIYAGSIPTELTAKDFEFINYVETKVINVVGTQDEYLTEQRMQQELEKMKLLFGKQYTFSTFEGKHEMSGEVLEMLTKS</sequence>
<keyword evidence="3" id="KW-1185">Reference proteome</keyword>
<dbReference type="RefSeq" id="WP_187561629.1">
    <property type="nucleotide sequence ID" value="NZ_JACGWS010000004.1"/>
</dbReference>
<dbReference type="SUPFAM" id="SSF53474">
    <property type="entry name" value="alpha/beta-Hydrolases"/>
    <property type="match status" value="1"/>
</dbReference>
<organism evidence="2 3">
    <name type="scientific">Kordia aestuariivivens</name>
    <dbReference type="NCBI Taxonomy" id="2759037"/>
    <lineage>
        <taxon>Bacteria</taxon>
        <taxon>Pseudomonadati</taxon>
        <taxon>Bacteroidota</taxon>
        <taxon>Flavobacteriia</taxon>
        <taxon>Flavobacteriales</taxon>
        <taxon>Flavobacteriaceae</taxon>
        <taxon>Kordia</taxon>
    </lineage>
</organism>
<feature type="domain" description="Phospholipase/carboxylesterase/thioesterase" evidence="1">
    <location>
        <begin position="21"/>
        <end position="213"/>
    </location>
</feature>
<protein>
    <submittedName>
        <fullName evidence="2">Esterase</fullName>
    </submittedName>
</protein>
<dbReference type="InterPro" id="IPR003140">
    <property type="entry name" value="PLipase/COase/thioEstase"/>
</dbReference>
<evidence type="ECO:0000259" key="1">
    <source>
        <dbReference type="Pfam" id="PF02230"/>
    </source>
</evidence>
<dbReference type="InterPro" id="IPR029058">
    <property type="entry name" value="AB_hydrolase_fold"/>
</dbReference>
<evidence type="ECO:0000313" key="2">
    <source>
        <dbReference type="EMBL" id="MBC8754577.1"/>
    </source>
</evidence>
<dbReference type="Gene3D" id="3.40.50.1820">
    <property type="entry name" value="alpha/beta hydrolase"/>
    <property type="match status" value="1"/>
</dbReference>
<accession>A0ABR7Q7M9</accession>
<dbReference type="Pfam" id="PF02230">
    <property type="entry name" value="Abhydrolase_2"/>
    <property type="match status" value="1"/>
</dbReference>
<reference evidence="2 3" key="1">
    <citation type="submission" date="2020-07" db="EMBL/GenBank/DDBJ databases">
        <title>Description of Kordia aestuariivivens sp. nov., isolated from a tidal flat.</title>
        <authorList>
            <person name="Park S."/>
            <person name="Yoon J.-H."/>
        </authorList>
    </citation>
    <scope>NUCLEOTIDE SEQUENCE [LARGE SCALE GENOMIC DNA]</scope>
    <source>
        <strain evidence="2 3">YSTF-M3</strain>
    </source>
</reference>
<proteinExistence type="predicted"/>
<dbReference type="EMBL" id="JACGWS010000004">
    <property type="protein sequence ID" value="MBC8754577.1"/>
    <property type="molecule type" value="Genomic_DNA"/>
</dbReference>
<dbReference type="Proteomes" id="UP000619238">
    <property type="component" value="Unassembled WGS sequence"/>
</dbReference>
<evidence type="ECO:0000313" key="3">
    <source>
        <dbReference type="Proteomes" id="UP000619238"/>
    </source>
</evidence>
<gene>
    <name evidence="2" type="ORF">H2O64_07820</name>
</gene>
<name>A0ABR7Q7M9_9FLAO</name>
<comment type="caution">
    <text evidence="2">The sequence shown here is derived from an EMBL/GenBank/DDBJ whole genome shotgun (WGS) entry which is preliminary data.</text>
</comment>